<evidence type="ECO:0000313" key="2">
    <source>
        <dbReference type="EMBL" id="TQM36821.1"/>
    </source>
</evidence>
<dbReference type="Pfam" id="PF12706">
    <property type="entry name" value="Lactamase_B_2"/>
    <property type="match status" value="1"/>
</dbReference>
<keyword evidence="3" id="KW-1185">Reference proteome</keyword>
<gene>
    <name evidence="2" type="ORF">FB388_4007</name>
</gene>
<name>A0A543FSP4_9PSEU</name>
<dbReference type="EMBL" id="VFPH01000002">
    <property type="protein sequence ID" value="TQM36821.1"/>
    <property type="molecule type" value="Genomic_DNA"/>
</dbReference>
<dbReference type="PANTHER" id="PTHR43546:SF7">
    <property type="entry name" value="METALLO-BETA-LACTAMASE DOMAIN-CONTAINING PROTEIN"/>
    <property type="match status" value="1"/>
</dbReference>
<dbReference type="InterPro" id="IPR036866">
    <property type="entry name" value="RibonucZ/Hydroxyglut_hydro"/>
</dbReference>
<comment type="caution">
    <text evidence="2">The sequence shown here is derived from an EMBL/GenBank/DDBJ whole genome shotgun (WGS) entry which is preliminary data.</text>
</comment>
<reference evidence="2 3" key="1">
    <citation type="submission" date="2019-06" db="EMBL/GenBank/DDBJ databases">
        <title>Sequencing the genomes of 1000 actinobacteria strains.</title>
        <authorList>
            <person name="Klenk H.-P."/>
        </authorList>
    </citation>
    <scope>NUCLEOTIDE SEQUENCE [LARGE SCALE GENOMIC DNA]</scope>
    <source>
        <strain evidence="2 3">DSM 45511</strain>
    </source>
</reference>
<evidence type="ECO:0000259" key="1">
    <source>
        <dbReference type="Pfam" id="PF12706"/>
    </source>
</evidence>
<organism evidence="2 3">
    <name type="scientific">Pseudonocardia cypriaca</name>
    <dbReference type="NCBI Taxonomy" id="882449"/>
    <lineage>
        <taxon>Bacteria</taxon>
        <taxon>Bacillati</taxon>
        <taxon>Actinomycetota</taxon>
        <taxon>Actinomycetes</taxon>
        <taxon>Pseudonocardiales</taxon>
        <taxon>Pseudonocardiaceae</taxon>
        <taxon>Pseudonocardia</taxon>
    </lineage>
</organism>
<accession>A0A543FSP4</accession>
<dbReference type="InterPro" id="IPR050114">
    <property type="entry name" value="UPF0173_UPF0282_UlaG_hydrolase"/>
</dbReference>
<dbReference type="Gene3D" id="3.60.15.10">
    <property type="entry name" value="Ribonuclease Z/Hydroxyacylglutathione hydrolase-like"/>
    <property type="match status" value="1"/>
</dbReference>
<dbReference type="SUPFAM" id="SSF56281">
    <property type="entry name" value="Metallo-hydrolase/oxidoreductase"/>
    <property type="match status" value="1"/>
</dbReference>
<dbReference type="Proteomes" id="UP000319818">
    <property type="component" value="Unassembled WGS sequence"/>
</dbReference>
<dbReference type="PANTHER" id="PTHR43546">
    <property type="entry name" value="UPF0173 METAL-DEPENDENT HYDROLASE MJ1163-RELATED"/>
    <property type="match status" value="1"/>
</dbReference>
<protein>
    <submittedName>
        <fullName evidence="2">L-ascorbate metabolism protein UlaG (Beta-lactamase superfamily)</fullName>
    </submittedName>
</protein>
<sequence>MGAAGDGGSLTFVGTATTVLRLGGFTVLTDPNFVRRGERVHLGYGLTAKRLSDPALPISELPPLDAVLLSHLHGDHFDRVAKRDLPREPPVVTTRHAARRLQRWGFGAATGLATWDDWELVRGDERLRVTAVPARHGPVGFHRLLPPVMGSIVDLERGDLRVLRAYVTGDTLRVPELRAIRERFPDIDVMITHLGGTRVLGVLVTMDGRQGTDLVELIEPATVVPVHYDDYRVFRSPLEHFVVEMRSRGHDDRLRTVARGDTVELARRTR</sequence>
<dbReference type="AlphaFoldDB" id="A0A543FSP4"/>
<evidence type="ECO:0000313" key="3">
    <source>
        <dbReference type="Proteomes" id="UP000319818"/>
    </source>
</evidence>
<feature type="domain" description="Metallo-beta-lactamase" evidence="1">
    <location>
        <begin position="48"/>
        <end position="228"/>
    </location>
</feature>
<proteinExistence type="predicted"/>
<dbReference type="InterPro" id="IPR001279">
    <property type="entry name" value="Metallo-B-lactamas"/>
</dbReference>
<dbReference type="OrthoDB" id="3204284at2"/>